<protein>
    <recommendedName>
        <fullName evidence="4">Secreted protein</fullName>
    </recommendedName>
</protein>
<accession>A0A4P2Q9G7</accession>
<sequence>MRVFASVFPAVMALALGLSPSSAVAQGQAPPPAPAQPSDAAATFELVVLHATNDGTGIDPKIGKMPELGKPPFSAYNSYKLLERTKIGVQKGKPTTTKLPDGSVLMVSLKDVLAAKKRDESKRYVISTSIQKPGGNTFLPLLEVNASAGENFFVAGQKHKGGVLVLGVKVVP</sequence>
<proteinExistence type="predicted"/>
<dbReference type="Proteomes" id="UP000295781">
    <property type="component" value="Chromosome"/>
</dbReference>
<feature type="signal peptide" evidence="1">
    <location>
        <begin position="1"/>
        <end position="25"/>
    </location>
</feature>
<gene>
    <name evidence="2" type="ORF">SOCEGT47_064290</name>
</gene>
<feature type="chain" id="PRO_5020181731" description="Secreted protein" evidence="1">
    <location>
        <begin position="26"/>
        <end position="172"/>
    </location>
</feature>
<evidence type="ECO:0000313" key="3">
    <source>
        <dbReference type="Proteomes" id="UP000295781"/>
    </source>
</evidence>
<dbReference type="AlphaFoldDB" id="A0A4P2Q9G7"/>
<keyword evidence="1" id="KW-0732">Signal</keyword>
<reference evidence="2 3" key="1">
    <citation type="submission" date="2015-09" db="EMBL/GenBank/DDBJ databases">
        <title>Sorangium comparison.</title>
        <authorList>
            <person name="Zaburannyi N."/>
            <person name="Bunk B."/>
            <person name="Overmann J."/>
            <person name="Mueller R."/>
        </authorList>
    </citation>
    <scope>NUCLEOTIDE SEQUENCE [LARGE SCALE GENOMIC DNA]</scope>
    <source>
        <strain evidence="2 3">So ceGT47</strain>
    </source>
</reference>
<organism evidence="2 3">
    <name type="scientific">Sorangium cellulosum</name>
    <name type="common">Polyangium cellulosum</name>
    <dbReference type="NCBI Taxonomy" id="56"/>
    <lineage>
        <taxon>Bacteria</taxon>
        <taxon>Pseudomonadati</taxon>
        <taxon>Myxococcota</taxon>
        <taxon>Polyangia</taxon>
        <taxon>Polyangiales</taxon>
        <taxon>Polyangiaceae</taxon>
        <taxon>Sorangium</taxon>
    </lineage>
</organism>
<evidence type="ECO:0000313" key="2">
    <source>
        <dbReference type="EMBL" id="AUX25876.1"/>
    </source>
</evidence>
<evidence type="ECO:0008006" key="4">
    <source>
        <dbReference type="Google" id="ProtNLM"/>
    </source>
</evidence>
<dbReference type="EMBL" id="CP012670">
    <property type="protein sequence ID" value="AUX25876.1"/>
    <property type="molecule type" value="Genomic_DNA"/>
</dbReference>
<name>A0A4P2Q9G7_SORCE</name>
<evidence type="ECO:0000256" key="1">
    <source>
        <dbReference type="SAM" id="SignalP"/>
    </source>
</evidence>